<keyword evidence="3" id="KW-1185">Reference proteome</keyword>
<proteinExistence type="predicted"/>
<sequence>MEVRAMKDTTGFDYERTDINATGIGRIALGLGLFVIATPLLMPVVFPQAMSHRTPSAPPALSADAPQLEITPRRDLQHLRRGDDELAQSYGWTDRGRGVVRIPVARAMELLARKGLPAWPSP</sequence>
<evidence type="ECO:0000313" key="3">
    <source>
        <dbReference type="Proteomes" id="UP000324853"/>
    </source>
</evidence>
<dbReference type="EMBL" id="VSSR01000029">
    <property type="protein sequence ID" value="TYL83348.1"/>
    <property type="molecule type" value="Genomic_DNA"/>
</dbReference>
<keyword evidence="1" id="KW-1133">Transmembrane helix</keyword>
<dbReference type="RefSeq" id="WP_148752503.1">
    <property type="nucleotide sequence ID" value="NZ_VSSR01000029.1"/>
</dbReference>
<reference evidence="2 3" key="1">
    <citation type="submission" date="2019-08" db="EMBL/GenBank/DDBJ databases">
        <title>Bradyrhizobium hipponensis sp. nov., a rhizobium isolated from a Lupinus angustifolius root nodule in Tunisia.</title>
        <authorList>
            <person name="Off K."/>
            <person name="Rejili M."/>
            <person name="Mars M."/>
            <person name="Brachmann A."/>
            <person name="Marin M."/>
        </authorList>
    </citation>
    <scope>NUCLEOTIDE SEQUENCE [LARGE SCALE GENOMIC DNA]</scope>
    <source>
        <strain evidence="2 3">CTAW11</strain>
    </source>
</reference>
<comment type="caution">
    <text evidence="2">The sequence shown here is derived from an EMBL/GenBank/DDBJ whole genome shotgun (WGS) entry which is preliminary data.</text>
</comment>
<dbReference type="OrthoDB" id="129807at2"/>
<name>A0A5S4WP20_9BRAD</name>
<organism evidence="2 3">
    <name type="scientific">Bradyrhizobium cytisi</name>
    <dbReference type="NCBI Taxonomy" id="515489"/>
    <lineage>
        <taxon>Bacteria</taxon>
        <taxon>Pseudomonadati</taxon>
        <taxon>Pseudomonadota</taxon>
        <taxon>Alphaproteobacteria</taxon>
        <taxon>Hyphomicrobiales</taxon>
        <taxon>Nitrobacteraceae</taxon>
        <taxon>Bradyrhizobium</taxon>
    </lineage>
</organism>
<accession>A0A5S4WP20</accession>
<protein>
    <submittedName>
        <fullName evidence="2">Uncharacterized protein</fullName>
    </submittedName>
</protein>
<feature type="transmembrane region" description="Helical" evidence="1">
    <location>
        <begin position="24"/>
        <end position="46"/>
    </location>
</feature>
<dbReference type="Proteomes" id="UP000324853">
    <property type="component" value="Unassembled WGS sequence"/>
</dbReference>
<dbReference type="AlphaFoldDB" id="A0A5S4WP20"/>
<evidence type="ECO:0000313" key="2">
    <source>
        <dbReference type="EMBL" id="TYL83348.1"/>
    </source>
</evidence>
<evidence type="ECO:0000256" key="1">
    <source>
        <dbReference type="SAM" id="Phobius"/>
    </source>
</evidence>
<gene>
    <name evidence="2" type="ORF">FXB38_19015</name>
</gene>
<keyword evidence="1" id="KW-0812">Transmembrane</keyword>
<keyword evidence="1" id="KW-0472">Membrane</keyword>